<gene>
    <name evidence="2" type="ORF">B0A49_13161</name>
</gene>
<proteinExistence type="predicted"/>
<organism evidence="2 3">
    <name type="scientific">Cryomyces minteri</name>
    <dbReference type="NCBI Taxonomy" id="331657"/>
    <lineage>
        <taxon>Eukaryota</taxon>
        <taxon>Fungi</taxon>
        <taxon>Dikarya</taxon>
        <taxon>Ascomycota</taxon>
        <taxon>Pezizomycotina</taxon>
        <taxon>Dothideomycetes</taxon>
        <taxon>Dothideomycetes incertae sedis</taxon>
        <taxon>Cryomyces</taxon>
    </lineage>
</organism>
<dbReference type="Pfam" id="PF01926">
    <property type="entry name" value="MMR_HSR1"/>
    <property type="match status" value="1"/>
</dbReference>
<dbReference type="InterPro" id="IPR027417">
    <property type="entry name" value="P-loop_NTPase"/>
</dbReference>
<sequence>MAGDSRCGMMPRPSDIFIAVMGVTGAGKSSFISLCSKNPIKVGHDLEACTAVVDVYAVEWTESATVFLIETPGFDDTNRSDTEVLREIATLLTISYSHDVRSYGIIYFDRISDIRMQGSAKKNLLMFKKLCG</sequence>
<name>A0A4U0WP45_9PEZI</name>
<accession>A0A4U0WP45</accession>
<feature type="domain" description="G" evidence="1">
    <location>
        <begin position="18"/>
        <end position="85"/>
    </location>
</feature>
<protein>
    <recommendedName>
        <fullName evidence="1">G domain-containing protein</fullName>
    </recommendedName>
</protein>
<dbReference type="GO" id="GO:0005525">
    <property type="term" value="F:GTP binding"/>
    <property type="evidence" value="ECO:0007669"/>
    <property type="project" value="InterPro"/>
</dbReference>
<reference evidence="2 3" key="1">
    <citation type="submission" date="2017-03" db="EMBL/GenBank/DDBJ databases">
        <title>Genomes of endolithic fungi from Antarctica.</title>
        <authorList>
            <person name="Coleine C."/>
            <person name="Masonjones S."/>
            <person name="Stajich J.E."/>
        </authorList>
    </citation>
    <scope>NUCLEOTIDE SEQUENCE [LARGE SCALE GENOMIC DNA]</scope>
    <source>
        <strain evidence="2 3">CCFEE 5187</strain>
    </source>
</reference>
<keyword evidence="3" id="KW-1185">Reference proteome</keyword>
<evidence type="ECO:0000313" key="3">
    <source>
        <dbReference type="Proteomes" id="UP000308768"/>
    </source>
</evidence>
<dbReference type="AlphaFoldDB" id="A0A4U0WP45"/>
<dbReference type="InterPro" id="IPR006073">
    <property type="entry name" value="GTP-bd"/>
</dbReference>
<dbReference type="Gene3D" id="3.40.50.300">
    <property type="entry name" value="P-loop containing nucleotide triphosphate hydrolases"/>
    <property type="match status" value="1"/>
</dbReference>
<dbReference type="EMBL" id="NAJN01001232">
    <property type="protein sequence ID" value="TKA64677.1"/>
    <property type="molecule type" value="Genomic_DNA"/>
</dbReference>
<dbReference type="OrthoDB" id="8954335at2759"/>
<comment type="caution">
    <text evidence="2">The sequence shown here is derived from an EMBL/GenBank/DDBJ whole genome shotgun (WGS) entry which is preliminary data.</text>
</comment>
<dbReference type="Proteomes" id="UP000308768">
    <property type="component" value="Unassembled WGS sequence"/>
</dbReference>
<evidence type="ECO:0000313" key="2">
    <source>
        <dbReference type="EMBL" id="TKA64677.1"/>
    </source>
</evidence>
<evidence type="ECO:0000259" key="1">
    <source>
        <dbReference type="Pfam" id="PF01926"/>
    </source>
</evidence>
<dbReference type="SUPFAM" id="SSF52540">
    <property type="entry name" value="P-loop containing nucleoside triphosphate hydrolases"/>
    <property type="match status" value="1"/>
</dbReference>
<dbReference type="STRING" id="331657.A0A4U0WP45"/>